<feature type="transmembrane region" description="Helical" evidence="2">
    <location>
        <begin position="6"/>
        <end position="25"/>
    </location>
</feature>
<evidence type="ECO:0000256" key="2">
    <source>
        <dbReference type="SAM" id="Phobius"/>
    </source>
</evidence>
<dbReference type="AlphaFoldDB" id="A0A1H0MWE2"/>
<organism evidence="3 4">
    <name type="scientific">Clostridium gasigenes</name>
    <dbReference type="NCBI Taxonomy" id="94869"/>
    <lineage>
        <taxon>Bacteria</taxon>
        <taxon>Bacillati</taxon>
        <taxon>Bacillota</taxon>
        <taxon>Clostridia</taxon>
        <taxon>Eubacteriales</taxon>
        <taxon>Clostridiaceae</taxon>
        <taxon>Clostridium</taxon>
    </lineage>
</organism>
<dbReference type="OrthoDB" id="9776196at2"/>
<dbReference type="PANTHER" id="PTHR37313">
    <property type="entry name" value="UPF0749 PROTEIN RV1825"/>
    <property type="match status" value="1"/>
</dbReference>
<sequence>MKNISGKIVAFIATLIIGFIIAINIKLNKSPAIKQLSAKEYKDTIDERNKLFKDLETLRTENDYSKDKINSYTHDDKKQEKLVKDMLAQVNDYGMITGLLPVKGQGIVIKIEEASYKISRDIFHNIDAAMVLNEIRAAGGEAVALKNHRIIPTTSIICDGPFLEFDNNATEYSPFCYYVIGNPEQLKLKLTKEGSYINELIIRKLKVEIEVKEEIIIPSSTQSFDPAFMKENKIK</sequence>
<protein>
    <submittedName>
        <fullName evidence="3">Uncharacterized conserved protein YlxW, UPF0749 family</fullName>
    </submittedName>
</protein>
<name>A0A1H0MWE2_9CLOT</name>
<dbReference type="Pfam" id="PF05949">
    <property type="entry name" value="DUF881"/>
    <property type="match status" value="1"/>
</dbReference>
<comment type="similarity">
    <text evidence="1">Belongs to the UPF0749 family.</text>
</comment>
<dbReference type="STRING" id="94869.SAMN04488529_101593"/>
<dbReference type="Gene3D" id="3.30.70.1880">
    <property type="entry name" value="Protein of unknown function DUF881"/>
    <property type="match status" value="1"/>
</dbReference>
<dbReference type="RefSeq" id="WP_089965639.1">
    <property type="nucleotide sequence ID" value="NZ_FNJM01000001.1"/>
</dbReference>
<proteinExistence type="inferred from homology"/>
<dbReference type="PANTHER" id="PTHR37313:SF2">
    <property type="entry name" value="UPF0749 PROTEIN YLXX"/>
    <property type="match status" value="1"/>
</dbReference>
<keyword evidence="2" id="KW-0472">Membrane</keyword>
<keyword evidence="2" id="KW-1133">Transmembrane helix</keyword>
<evidence type="ECO:0000313" key="3">
    <source>
        <dbReference type="EMBL" id="SDO84440.1"/>
    </source>
</evidence>
<evidence type="ECO:0000313" key="4">
    <source>
        <dbReference type="Proteomes" id="UP000198597"/>
    </source>
</evidence>
<evidence type="ECO:0000256" key="1">
    <source>
        <dbReference type="ARBA" id="ARBA00009108"/>
    </source>
</evidence>
<keyword evidence="2" id="KW-0812">Transmembrane</keyword>
<dbReference type="InterPro" id="IPR010273">
    <property type="entry name" value="DUF881"/>
</dbReference>
<keyword evidence="4" id="KW-1185">Reference proteome</keyword>
<dbReference type="EMBL" id="FNJM01000001">
    <property type="protein sequence ID" value="SDO84440.1"/>
    <property type="molecule type" value="Genomic_DNA"/>
</dbReference>
<gene>
    <name evidence="3" type="ORF">SAMN04488529_101593</name>
</gene>
<dbReference type="Proteomes" id="UP000198597">
    <property type="component" value="Unassembled WGS sequence"/>
</dbReference>
<reference evidence="3 4" key="1">
    <citation type="submission" date="2016-10" db="EMBL/GenBank/DDBJ databases">
        <authorList>
            <person name="de Groot N.N."/>
        </authorList>
    </citation>
    <scope>NUCLEOTIDE SEQUENCE [LARGE SCALE GENOMIC DNA]</scope>
    <source>
        <strain evidence="3 4">DSM 12272</strain>
    </source>
</reference>
<accession>A0A1H0MWE2</accession>